<dbReference type="Pfam" id="PF00566">
    <property type="entry name" value="RabGAP-TBC"/>
    <property type="match status" value="1"/>
</dbReference>
<evidence type="ECO:0000256" key="1">
    <source>
        <dbReference type="SAM" id="MobiDB-lite"/>
    </source>
</evidence>
<reference evidence="3" key="1">
    <citation type="submission" date="2021-01" db="EMBL/GenBank/DDBJ databases">
        <authorList>
            <person name="Corre E."/>
            <person name="Pelletier E."/>
            <person name="Niang G."/>
            <person name="Scheremetjew M."/>
            <person name="Finn R."/>
            <person name="Kale V."/>
            <person name="Holt S."/>
            <person name="Cochrane G."/>
            <person name="Meng A."/>
            <person name="Brown T."/>
            <person name="Cohen L."/>
        </authorList>
    </citation>
    <scope>NUCLEOTIDE SEQUENCE</scope>
    <source>
        <strain evidence="3">CCMP325</strain>
    </source>
</reference>
<evidence type="ECO:0000313" key="3">
    <source>
        <dbReference type="EMBL" id="CAD8481271.1"/>
    </source>
</evidence>
<dbReference type="InterPro" id="IPR000195">
    <property type="entry name" value="Rab-GAP-TBC_dom"/>
</dbReference>
<feature type="domain" description="Rab-GAP TBC" evidence="2">
    <location>
        <begin position="299"/>
        <end position="385"/>
    </location>
</feature>
<name>A0A7S0EG67_9CRYP</name>
<dbReference type="AlphaFoldDB" id="A0A7S0EG67"/>
<protein>
    <recommendedName>
        <fullName evidence="2">Rab-GAP TBC domain-containing protein</fullName>
    </recommendedName>
</protein>
<proteinExistence type="predicted"/>
<dbReference type="SUPFAM" id="SSF47923">
    <property type="entry name" value="Ypt/Rab-GAP domain of gyp1p"/>
    <property type="match status" value="1"/>
</dbReference>
<evidence type="ECO:0000259" key="2">
    <source>
        <dbReference type="Pfam" id="PF00566"/>
    </source>
</evidence>
<sequence length="421" mass="48143">MSRFCDAPMASRFKIILRGGSDVRETNQSLDTDTPPYEEIVRMVEEMKSRVPGDEEVLSAKGCPVKMTNDPETTQSLRQELSSFQVSAEGVPRAEDEEGSEQEDDEYGPIMLLKKFWRSNEIHHLSQFTEGFLLPDFNTKQVAHLPYDADEIRNLSRSPSFLKTQEWPALCFADKIRGLPDVRPAAPRSQLHEAASKLFASRDLQIRFVMLLEFVAFDPLHVGLCKVAHFLSIYLPMATTARVIAALQSTDHYISGYWKSGNKVAGERRQAEVGVTGWWNGGDLDEINEAIPREKRNYSLEGDVENFLELVREEENFLLNHLQSKDVDLREIATGWFESIFFDILPWQSRHGFLNGFLNRNPDGGRAFLLKFGLSVLRHRRNDLMETAESEKLQQQLTGKMEGEQVEEVLNRCLTSQREKK</sequence>
<accession>A0A7S0EG67</accession>
<dbReference type="Gene3D" id="1.10.472.80">
    <property type="entry name" value="Ypt/Rab-GAP domain of gyp1p, domain 3"/>
    <property type="match status" value="1"/>
</dbReference>
<dbReference type="EMBL" id="HBEO01013077">
    <property type="protein sequence ID" value="CAD8481271.1"/>
    <property type="molecule type" value="Transcribed_RNA"/>
</dbReference>
<feature type="compositionally biased region" description="Acidic residues" evidence="1">
    <location>
        <begin position="95"/>
        <end position="105"/>
    </location>
</feature>
<organism evidence="3">
    <name type="scientific">Hanusia phi</name>
    <dbReference type="NCBI Taxonomy" id="3032"/>
    <lineage>
        <taxon>Eukaryota</taxon>
        <taxon>Cryptophyceae</taxon>
        <taxon>Pyrenomonadales</taxon>
        <taxon>Geminigeraceae</taxon>
        <taxon>Hanusia</taxon>
    </lineage>
</organism>
<gene>
    <name evidence="3" type="ORF">HPHI1048_LOCUS8911</name>
</gene>
<feature type="region of interest" description="Disordered" evidence="1">
    <location>
        <begin position="83"/>
        <end position="105"/>
    </location>
</feature>
<dbReference type="InterPro" id="IPR035969">
    <property type="entry name" value="Rab-GAP_TBC_sf"/>
</dbReference>